<feature type="transmembrane region" description="Helical" evidence="1">
    <location>
        <begin position="123"/>
        <end position="146"/>
    </location>
</feature>
<dbReference type="Pfam" id="PF05656">
    <property type="entry name" value="DUF805"/>
    <property type="match status" value="1"/>
</dbReference>
<dbReference type="PANTHER" id="PTHR34980">
    <property type="entry name" value="INNER MEMBRANE PROTEIN-RELATED-RELATED"/>
    <property type="match status" value="1"/>
</dbReference>
<dbReference type="OrthoDB" id="9812349at2"/>
<feature type="transmembrane region" description="Helical" evidence="1">
    <location>
        <begin position="95"/>
        <end position="117"/>
    </location>
</feature>
<organism evidence="2 3">
    <name type="scientific">Rhodoplanes elegans</name>
    <dbReference type="NCBI Taxonomy" id="29408"/>
    <lineage>
        <taxon>Bacteria</taxon>
        <taxon>Pseudomonadati</taxon>
        <taxon>Pseudomonadota</taxon>
        <taxon>Alphaproteobacteria</taxon>
        <taxon>Hyphomicrobiales</taxon>
        <taxon>Nitrobacteraceae</taxon>
        <taxon>Rhodoplanes</taxon>
    </lineage>
</organism>
<keyword evidence="1" id="KW-0812">Transmembrane</keyword>
<dbReference type="InterPro" id="IPR008523">
    <property type="entry name" value="DUF805"/>
</dbReference>
<dbReference type="GO" id="GO:0005886">
    <property type="term" value="C:plasma membrane"/>
    <property type="evidence" value="ECO:0007669"/>
    <property type="project" value="TreeGrafter"/>
</dbReference>
<accession>A0A327K5V9</accession>
<protein>
    <recommendedName>
        <fullName evidence="4">DUF805 domain-containing protein</fullName>
    </recommendedName>
</protein>
<keyword evidence="3" id="KW-1185">Reference proteome</keyword>
<evidence type="ECO:0000256" key="1">
    <source>
        <dbReference type="SAM" id="Phobius"/>
    </source>
</evidence>
<dbReference type="EMBL" id="NPEU01000381">
    <property type="protein sequence ID" value="RAI33123.1"/>
    <property type="molecule type" value="Genomic_DNA"/>
</dbReference>
<dbReference type="Proteomes" id="UP000248863">
    <property type="component" value="Unassembled WGS sequence"/>
</dbReference>
<evidence type="ECO:0008006" key="4">
    <source>
        <dbReference type="Google" id="ProtNLM"/>
    </source>
</evidence>
<reference evidence="2 3" key="1">
    <citation type="submission" date="2017-07" db="EMBL/GenBank/DDBJ databases">
        <title>Draft Genome Sequences of Select Purple Nonsulfur Bacteria.</title>
        <authorList>
            <person name="Lasarre B."/>
            <person name="Mckinlay J.B."/>
        </authorList>
    </citation>
    <scope>NUCLEOTIDE SEQUENCE [LARGE SCALE GENOMIC DNA]</scope>
    <source>
        <strain evidence="2 3">DSM 11907</strain>
    </source>
</reference>
<feature type="transmembrane region" description="Helical" evidence="1">
    <location>
        <begin position="41"/>
        <end position="62"/>
    </location>
</feature>
<sequence>MTGRGLWSLLATSETAAIRRTVMSWHDVLFGFDGRIGRKTFWIALVAVMAVELVCHVIAGAIEGERLTSIVSLGFSYPEFAIMAKRGHDRGMPTAIPAAFFGISVVIDFLFVIGAAGSSDEPSALLLMLTVPWLVFALALIVDLGFRPGTPGPNRYGPPPTNAV</sequence>
<dbReference type="PANTHER" id="PTHR34980:SF3">
    <property type="entry name" value="BLR8105 PROTEIN"/>
    <property type="match status" value="1"/>
</dbReference>
<keyword evidence="1" id="KW-1133">Transmembrane helix</keyword>
<gene>
    <name evidence="2" type="ORF">CH338_23085</name>
</gene>
<proteinExistence type="predicted"/>
<keyword evidence="1" id="KW-0472">Membrane</keyword>
<dbReference type="AlphaFoldDB" id="A0A327K5V9"/>
<comment type="caution">
    <text evidence="2">The sequence shown here is derived from an EMBL/GenBank/DDBJ whole genome shotgun (WGS) entry which is preliminary data.</text>
</comment>
<name>A0A327K5V9_9BRAD</name>
<evidence type="ECO:0000313" key="2">
    <source>
        <dbReference type="EMBL" id="RAI33123.1"/>
    </source>
</evidence>
<evidence type="ECO:0000313" key="3">
    <source>
        <dbReference type="Proteomes" id="UP000248863"/>
    </source>
</evidence>